<keyword evidence="1" id="KW-0472">Membrane</keyword>
<dbReference type="HOGENOM" id="CLU_1756119_0_0_10"/>
<dbReference type="EMBL" id="CP002542">
    <property type="protein sequence ID" value="AEA42689.1"/>
    <property type="molecule type" value="Genomic_DNA"/>
</dbReference>
<keyword evidence="3" id="KW-1185">Reference proteome</keyword>
<gene>
    <name evidence="2" type="ordered locus">Fluta_0685</name>
</gene>
<sequence>MFFDHFGLHRVVITIIITIIGIGFFTPYFLNAKKSFIAYQNKNITLGDYANPRTISQVQLLIKSDTIPLDDSQMFIQMIGKASYQKGIWKYQKSIKILFKNRNGTKDSILSNGELFETSKGKFFKTEENIIEKYLQISNVLLTIPNRH</sequence>
<keyword evidence="1" id="KW-1133">Transmembrane helix</keyword>
<evidence type="ECO:0000256" key="1">
    <source>
        <dbReference type="SAM" id="Phobius"/>
    </source>
</evidence>
<dbReference type="RefSeq" id="WP_013685461.1">
    <property type="nucleotide sequence ID" value="NC_015321.1"/>
</dbReference>
<organism evidence="2 3">
    <name type="scientific">Fluviicola taffensis (strain DSM 16823 / NCIMB 13979 / RW262)</name>
    <dbReference type="NCBI Taxonomy" id="755732"/>
    <lineage>
        <taxon>Bacteria</taxon>
        <taxon>Pseudomonadati</taxon>
        <taxon>Bacteroidota</taxon>
        <taxon>Flavobacteriia</taxon>
        <taxon>Flavobacteriales</taxon>
        <taxon>Crocinitomicaceae</taxon>
        <taxon>Fluviicola</taxon>
    </lineage>
</organism>
<keyword evidence="1" id="KW-0812">Transmembrane</keyword>
<proteinExistence type="predicted"/>
<dbReference type="OrthoDB" id="9950465at2"/>
<reference evidence="2 3" key="1">
    <citation type="journal article" date="2011" name="Stand. Genomic Sci.">
        <title>Complete genome sequence of the gliding freshwater bacterium Fluviicola taffensis type strain (RW262).</title>
        <authorList>
            <person name="Woyke T."/>
            <person name="Chertkov O."/>
            <person name="Lapidus A."/>
            <person name="Nolan M."/>
            <person name="Lucas S."/>
            <person name="Del Rio T.G."/>
            <person name="Tice H."/>
            <person name="Cheng J.F."/>
            <person name="Tapia R."/>
            <person name="Han C."/>
            <person name="Goodwin L."/>
            <person name="Pitluck S."/>
            <person name="Liolios K."/>
            <person name="Pagani I."/>
            <person name="Ivanova N."/>
            <person name="Huntemann M."/>
            <person name="Mavromatis K."/>
            <person name="Mikhailova N."/>
            <person name="Pati A."/>
            <person name="Chen A."/>
            <person name="Palaniappan K."/>
            <person name="Land M."/>
            <person name="Hauser L."/>
            <person name="Brambilla E.M."/>
            <person name="Rohde M."/>
            <person name="Mwirichia R."/>
            <person name="Sikorski J."/>
            <person name="Tindall B.J."/>
            <person name="Goker M."/>
            <person name="Bristow J."/>
            <person name="Eisen J.A."/>
            <person name="Markowitz V."/>
            <person name="Hugenholtz P."/>
            <person name="Klenk H.P."/>
            <person name="Kyrpides N.C."/>
        </authorList>
    </citation>
    <scope>NUCLEOTIDE SEQUENCE [LARGE SCALE GENOMIC DNA]</scope>
    <source>
        <strain evidence="3">DSM 16823 / RW262 / RW262</strain>
    </source>
</reference>
<dbReference type="eggNOG" id="ENOG5033D00">
    <property type="taxonomic scope" value="Bacteria"/>
</dbReference>
<evidence type="ECO:0000313" key="3">
    <source>
        <dbReference type="Proteomes" id="UP000007463"/>
    </source>
</evidence>
<name>F2IHD4_FLUTR</name>
<reference evidence="3" key="2">
    <citation type="submission" date="2011-02" db="EMBL/GenBank/DDBJ databases">
        <title>The complete genome of Fluviicola taffensis DSM 16823.</title>
        <authorList>
            <consortium name="US DOE Joint Genome Institute (JGI-PGF)"/>
            <person name="Lucas S."/>
            <person name="Copeland A."/>
            <person name="Lapidus A."/>
            <person name="Bruce D."/>
            <person name="Goodwin L."/>
            <person name="Pitluck S."/>
            <person name="Kyrpides N."/>
            <person name="Mavromatis K."/>
            <person name="Ivanova N."/>
            <person name="Mikhailova N."/>
            <person name="Pagani I."/>
            <person name="Chertkov O."/>
            <person name="Detter J.C."/>
            <person name="Han C."/>
            <person name="Tapia R."/>
            <person name="Land M."/>
            <person name="Hauser L."/>
            <person name="Markowitz V."/>
            <person name="Cheng J.-F."/>
            <person name="Hugenholtz P."/>
            <person name="Woyke T."/>
            <person name="Wu D."/>
            <person name="Tindall B."/>
            <person name="Pomrenke H.G."/>
            <person name="Brambilla E."/>
            <person name="Klenk H.-P."/>
            <person name="Eisen J.A."/>
        </authorList>
    </citation>
    <scope>NUCLEOTIDE SEQUENCE [LARGE SCALE GENOMIC DNA]</scope>
    <source>
        <strain evidence="3">DSM 16823 / RW262 / RW262</strain>
    </source>
</reference>
<feature type="transmembrane region" description="Helical" evidence="1">
    <location>
        <begin position="12"/>
        <end position="30"/>
    </location>
</feature>
<evidence type="ECO:0000313" key="2">
    <source>
        <dbReference type="EMBL" id="AEA42689.1"/>
    </source>
</evidence>
<dbReference type="AlphaFoldDB" id="F2IHD4"/>
<protein>
    <submittedName>
        <fullName evidence="2">Uncharacterized protein</fullName>
    </submittedName>
</protein>
<accession>F2IHD4</accession>
<dbReference type="KEGG" id="fte:Fluta_0685"/>
<dbReference type="Proteomes" id="UP000007463">
    <property type="component" value="Chromosome"/>
</dbReference>